<keyword evidence="2" id="KW-1185">Reference proteome</keyword>
<evidence type="ECO:0000313" key="2">
    <source>
        <dbReference type="Proteomes" id="UP000241769"/>
    </source>
</evidence>
<comment type="caution">
    <text evidence="1">The sequence shown here is derived from an EMBL/GenBank/DDBJ whole genome shotgun (WGS) entry which is preliminary data.</text>
</comment>
<name>A0A2P6MRC3_9EUKA</name>
<dbReference type="Proteomes" id="UP000241769">
    <property type="component" value="Unassembled WGS sequence"/>
</dbReference>
<accession>A0A2P6MRC3</accession>
<proteinExistence type="predicted"/>
<gene>
    <name evidence="1" type="ORF">PROFUN_16246</name>
</gene>
<dbReference type="AlphaFoldDB" id="A0A2P6MRC3"/>
<dbReference type="InParanoid" id="A0A2P6MRC3"/>
<evidence type="ECO:0000313" key="1">
    <source>
        <dbReference type="EMBL" id="PRP74240.1"/>
    </source>
</evidence>
<organism evidence="1 2">
    <name type="scientific">Planoprotostelium fungivorum</name>
    <dbReference type="NCBI Taxonomy" id="1890364"/>
    <lineage>
        <taxon>Eukaryota</taxon>
        <taxon>Amoebozoa</taxon>
        <taxon>Evosea</taxon>
        <taxon>Variosea</taxon>
        <taxon>Cavosteliida</taxon>
        <taxon>Cavosteliaceae</taxon>
        <taxon>Planoprotostelium</taxon>
    </lineage>
</organism>
<sequence>MSSSANSTEQRIWLISVVNRGIGLVNNILTLPNIVKGRSDLALLLRVTERCCSSEESVDPYTMHLWSQIDPIVVTQCYILVQLKRTYKFLKRYDATILLAIANKATRESQEREKR</sequence>
<dbReference type="EMBL" id="MDYQ01000482">
    <property type="protein sequence ID" value="PRP74240.1"/>
    <property type="molecule type" value="Genomic_DNA"/>
</dbReference>
<protein>
    <submittedName>
        <fullName evidence="1">Uncharacterized protein</fullName>
    </submittedName>
</protein>
<reference evidence="1 2" key="1">
    <citation type="journal article" date="2018" name="Genome Biol. Evol.">
        <title>Multiple Roots of Fruiting Body Formation in Amoebozoa.</title>
        <authorList>
            <person name="Hillmann F."/>
            <person name="Forbes G."/>
            <person name="Novohradska S."/>
            <person name="Ferling I."/>
            <person name="Riege K."/>
            <person name="Groth M."/>
            <person name="Westermann M."/>
            <person name="Marz M."/>
            <person name="Spaller T."/>
            <person name="Winckler T."/>
            <person name="Schaap P."/>
            <person name="Glockner G."/>
        </authorList>
    </citation>
    <scope>NUCLEOTIDE SEQUENCE [LARGE SCALE GENOMIC DNA]</scope>
    <source>
        <strain evidence="1 2">Jena</strain>
    </source>
</reference>